<dbReference type="RefSeq" id="WP_131006987.1">
    <property type="nucleotide sequence ID" value="NZ_BFAX01000002.1"/>
</dbReference>
<dbReference type="GO" id="GO:0046417">
    <property type="term" value="P:chorismate metabolic process"/>
    <property type="evidence" value="ECO:0007669"/>
    <property type="project" value="InterPro"/>
</dbReference>
<dbReference type="SUPFAM" id="SSF48600">
    <property type="entry name" value="Chorismate mutase II"/>
    <property type="match status" value="1"/>
</dbReference>
<dbReference type="InterPro" id="IPR051331">
    <property type="entry name" value="Chorismate_mutase-related"/>
</dbReference>
<name>A0A401HPQ9_9EURY</name>
<reference evidence="3 4" key="1">
    <citation type="journal article" date="2019" name="Int. J. Syst. Evol. Microbiol.">
        <title>Methanofervidicoccus abyssi gen. nov., sp. nov., a hydrogenotrophic methanogen, isolated from a hydrothermal vent chimney in the Mid-Cayman Spreading Center, the Caribbean Sea.</title>
        <authorList>
            <person name="Sakai S."/>
            <person name="Takaki Y."/>
            <person name="Miyazaki M."/>
            <person name="Ogawara M."/>
            <person name="Yanagawa K."/>
            <person name="Miyazaki J."/>
            <person name="Takai K."/>
        </authorList>
    </citation>
    <scope>NUCLEOTIDE SEQUENCE [LARGE SCALE GENOMIC DNA]</scope>
    <source>
        <strain evidence="3 4">HHB</strain>
    </source>
</reference>
<gene>
    <name evidence="3" type="ORF">MHHB_P0433</name>
</gene>
<dbReference type="Gene3D" id="1.20.59.10">
    <property type="entry name" value="Chorismate mutase"/>
    <property type="match status" value="1"/>
</dbReference>
<protein>
    <submittedName>
        <fullName evidence="3">Chorismate mutase</fullName>
        <ecNumber evidence="3">5.4.99.5</ecNumber>
    </submittedName>
</protein>
<dbReference type="InterPro" id="IPR010950">
    <property type="entry name" value="Chorismate_mutase_arc"/>
</dbReference>
<dbReference type="InterPro" id="IPR036263">
    <property type="entry name" value="Chorismate_II_sf"/>
</dbReference>
<evidence type="ECO:0000259" key="2">
    <source>
        <dbReference type="PROSITE" id="PS51168"/>
    </source>
</evidence>
<dbReference type="PANTHER" id="PTHR38041:SF1">
    <property type="entry name" value="CHORISMATE MUTASE"/>
    <property type="match status" value="1"/>
</dbReference>
<evidence type="ECO:0000313" key="3">
    <source>
        <dbReference type="EMBL" id="GBF36203.1"/>
    </source>
</evidence>
<dbReference type="EC" id="5.4.99.5" evidence="3"/>
<keyword evidence="1 3" id="KW-0413">Isomerase</keyword>
<feature type="domain" description="Chorismate mutase" evidence="2">
    <location>
        <begin position="2"/>
        <end position="93"/>
    </location>
</feature>
<evidence type="ECO:0000313" key="4">
    <source>
        <dbReference type="Proteomes" id="UP000290527"/>
    </source>
</evidence>
<dbReference type="InterPro" id="IPR036979">
    <property type="entry name" value="CM_dom_sf"/>
</dbReference>
<sequence>MKNLKERLRNIRKEIDEIDEKLVYLISKRTEYAREIAHLKMELNYPINDEKREMEIKERIYKLCKKYNLDFEIVWNVMGILMEYSKIVQREEINSKNSKKL</sequence>
<dbReference type="GO" id="GO:0004106">
    <property type="term" value="F:chorismate mutase activity"/>
    <property type="evidence" value="ECO:0007669"/>
    <property type="project" value="UniProtKB-EC"/>
</dbReference>
<proteinExistence type="predicted"/>
<dbReference type="PROSITE" id="PS51168">
    <property type="entry name" value="CHORISMATE_MUT_2"/>
    <property type="match status" value="1"/>
</dbReference>
<dbReference type="OrthoDB" id="59875at2157"/>
<evidence type="ECO:0000256" key="1">
    <source>
        <dbReference type="ARBA" id="ARBA00023235"/>
    </source>
</evidence>
<dbReference type="NCBIfam" id="TIGR01791">
    <property type="entry name" value="CM_archaeal"/>
    <property type="match status" value="1"/>
</dbReference>
<dbReference type="Pfam" id="PF01817">
    <property type="entry name" value="CM_2"/>
    <property type="match status" value="1"/>
</dbReference>
<dbReference type="GO" id="GO:0009697">
    <property type="term" value="P:salicylic acid biosynthetic process"/>
    <property type="evidence" value="ECO:0007669"/>
    <property type="project" value="TreeGrafter"/>
</dbReference>
<dbReference type="PANTHER" id="PTHR38041">
    <property type="entry name" value="CHORISMATE MUTASE"/>
    <property type="match status" value="1"/>
</dbReference>
<dbReference type="NCBIfam" id="NF004925">
    <property type="entry name" value="PRK06285.1"/>
    <property type="match status" value="1"/>
</dbReference>
<dbReference type="Proteomes" id="UP000290527">
    <property type="component" value="Unassembled WGS sequence"/>
</dbReference>
<organism evidence="3 4">
    <name type="scientific">Methanofervidicoccus abyssi</name>
    <dbReference type="NCBI Taxonomy" id="2082189"/>
    <lineage>
        <taxon>Archaea</taxon>
        <taxon>Methanobacteriati</taxon>
        <taxon>Methanobacteriota</taxon>
        <taxon>Methanomada group</taxon>
        <taxon>Methanococci</taxon>
        <taxon>Methanococcales</taxon>
        <taxon>Methanofervidicoccus</taxon>
    </lineage>
</organism>
<dbReference type="EMBL" id="BFAX01000002">
    <property type="protein sequence ID" value="GBF36203.1"/>
    <property type="molecule type" value="Genomic_DNA"/>
</dbReference>
<dbReference type="InterPro" id="IPR002701">
    <property type="entry name" value="CM_II_prokaryot"/>
</dbReference>
<comment type="caution">
    <text evidence="3">The sequence shown here is derived from an EMBL/GenBank/DDBJ whole genome shotgun (WGS) entry which is preliminary data.</text>
</comment>
<accession>A0A401HPQ9</accession>
<keyword evidence="4" id="KW-1185">Reference proteome</keyword>
<dbReference type="AlphaFoldDB" id="A0A401HPQ9"/>
<dbReference type="SMART" id="SM00830">
    <property type="entry name" value="CM_2"/>
    <property type="match status" value="1"/>
</dbReference>